<evidence type="ECO:0000259" key="3">
    <source>
        <dbReference type="Pfam" id="PF09992"/>
    </source>
</evidence>
<protein>
    <submittedName>
        <fullName evidence="4">Phosphodiester glycosidase family protein</fullName>
    </submittedName>
</protein>
<feature type="signal peptide" evidence="2">
    <location>
        <begin position="1"/>
        <end position="22"/>
    </location>
</feature>
<feature type="region of interest" description="Disordered" evidence="1">
    <location>
        <begin position="27"/>
        <end position="126"/>
    </location>
</feature>
<dbReference type="Pfam" id="PF09992">
    <property type="entry name" value="NAGPA"/>
    <property type="match status" value="1"/>
</dbReference>
<dbReference type="PROSITE" id="PS51257">
    <property type="entry name" value="PROKAR_LIPOPROTEIN"/>
    <property type="match status" value="1"/>
</dbReference>
<name>A0ABS5L496_9ACTN</name>
<dbReference type="GO" id="GO:0016798">
    <property type="term" value="F:hydrolase activity, acting on glycosyl bonds"/>
    <property type="evidence" value="ECO:0007669"/>
    <property type="project" value="UniProtKB-KW"/>
</dbReference>
<dbReference type="EMBL" id="JAAFYZ010000228">
    <property type="protein sequence ID" value="MBS2553052.1"/>
    <property type="molecule type" value="Genomic_DNA"/>
</dbReference>
<evidence type="ECO:0000256" key="2">
    <source>
        <dbReference type="SAM" id="SignalP"/>
    </source>
</evidence>
<dbReference type="Proteomes" id="UP000730482">
    <property type="component" value="Unassembled WGS sequence"/>
</dbReference>
<proteinExistence type="predicted"/>
<evidence type="ECO:0000313" key="4">
    <source>
        <dbReference type="EMBL" id="MBS2553052.1"/>
    </source>
</evidence>
<feature type="compositionally biased region" description="Low complexity" evidence="1">
    <location>
        <begin position="27"/>
        <end position="93"/>
    </location>
</feature>
<sequence>MSSMFGKRFGLASATAAAVVVAVTGCSSGGSRSAADAVAGGKGVSSSAGKPGSPPSGGASPSSSAAGSPGGSAESSASSTPGANSPSSPSSSATHHVPVAPGSSANGPATKLPPYLDSEPVGDAPAWRTTSAGVELAGDGSAFAARFDPAAVRFALHAGSQVPGGSGWPGGNAASASGLVAGWNGGFLMANDASWGGFYLGGRTAYGSLRTGTASEVFYKDGSMDVLAWPGGLPSSDVLGVRQNLALMINDGKLAANLNNGTSADERTWGFTNNSSDVHGNRSGIGVTADGRVLYAAVHGASPLQLAQYLQRAGAVRAMELDINFSRPIFGTYATGRWTQPASWLGPAERFTSGNERDFVVVYAR</sequence>
<evidence type="ECO:0000313" key="5">
    <source>
        <dbReference type="Proteomes" id="UP000730482"/>
    </source>
</evidence>
<reference evidence="4 5" key="1">
    <citation type="submission" date="2020-02" db="EMBL/GenBank/DDBJ databases">
        <title>Acidophilic actinobacteria isolated from forest soil.</title>
        <authorList>
            <person name="Golinska P."/>
        </authorList>
    </citation>
    <scope>NUCLEOTIDE SEQUENCE [LARGE SCALE GENOMIC DNA]</scope>
    <source>
        <strain evidence="4 5">NL8</strain>
    </source>
</reference>
<evidence type="ECO:0000256" key="1">
    <source>
        <dbReference type="SAM" id="MobiDB-lite"/>
    </source>
</evidence>
<accession>A0ABS5L496</accession>
<keyword evidence="2" id="KW-0732">Signal</keyword>
<keyword evidence="5" id="KW-1185">Reference proteome</keyword>
<keyword evidence="4" id="KW-0326">Glycosidase</keyword>
<feature type="domain" description="Phosphodiester glycosidase" evidence="3">
    <location>
        <begin position="178"/>
        <end position="322"/>
    </location>
</feature>
<comment type="caution">
    <text evidence="4">The sequence shown here is derived from an EMBL/GenBank/DDBJ whole genome shotgun (WGS) entry which is preliminary data.</text>
</comment>
<organism evidence="4 5">
    <name type="scientific">Catenulispora pinistramenti</name>
    <dbReference type="NCBI Taxonomy" id="2705254"/>
    <lineage>
        <taxon>Bacteria</taxon>
        <taxon>Bacillati</taxon>
        <taxon>Actinomycetota</taxon>
        <taxon>Actinomycetes</taxon>
        <taxon>Catenulisporales</taxon>
        <taxon>Catenulisporaceae</taxon>
        <taxon>Catenulispora</taxon>
    </lineage>
</organism>
<keyword evidence="4" id="KW-0378">Hydrolase</keyword>
<feature type="chain" id="PRO_5046386164" evidence="2">
    <location>
        <begin position="23"/>
        <end position="365"/>
    </location>
</feature>
<gene>
    <name evidence="4" type="ORF">KGQ19_39990</name>
</gene>
<dbReference type="InterPro" id="IPR018711">
    <property type="entry name" value="NAGPA"/>
</dbReference>